<dbReference type="Proteomes" id="UP000244810">
    <property type="component" value="Unassembled WGS sequence"/>
</dbReference>
<dbReference type="EMBL" id="QDDR01000007">
    <property type="protein sequence ID" value="PVE46758.1"/>
    <property type="molecule type" value="Genomic_DNA"/>
</dbReference>
<reference evidence="7 8" key="1">
    <citation type="journal article" date="2011" name="Syst. Appl. Microbiol.">
        <title>Defluviimonas denitrificans gen. nov., sp. nov., and Pararhodobacter aggregans gen. nov., sp. nov., non-phototrophic Rhodobacteraceae from the biofilter of a marine aquaculture.</title>
        <authorList>
            <person name="Foesel B.U."/>
            <person name="Drake H.L."/>
            <person name="Schramm A."/>
        </authorList>
    </citation>
    <scope>NUCLEOTIDE SEQUENCE [LARGE SCALE GENOMIC DNA]</scope>
    <source>
        <strain evidence="7 8">D1-19</strain>
    </source>
</reference>
<dbReference type="PANTHER" id="PTHR21327">
    <property type="entry name" value="GTP CYCLOHYDROLASE II-RELATED"/>
    <property type="match status" value="1"/>
</dbReference>
<keyword evidence="5" id="KW-0686">Riboflavin biosynthesis</keyword>
<comment type="pathway">
    <text evidence="2">Cofactor biosynthesis; riboflavin biosynthesis; 2-hydroxy-3-oxobutyl phosphate from D-ribulose 5-phosphate: step 1/1.</text>
</comment>
<sequence length="205" mass="21489">MTRHCTFDPPVEPLALSPVDCAREARMMILCDPEGGALPCLMIPADFADAGAINRMATHARGLVCLALDSRIVDRLQLALQPQSNRRRFATPFTLSIEATHAVSTGISAPDRARTVAAAIRPGAVPGDLATPGHVFPIRVERDGPRAGGCIPGAAVEICDRAGLRPAAVICEILDPSGAAPGREWLQSLAAALDLPVFACNDLLG</sequence>
<dbReference type="GO" id="GO:0005829">
    <property type="term" value="C:cytosol"/>
    <property type="evidence" value="ECO:0007669"/>
    <property type="project" value="TreeGrafter"/>
</dbReference>
<evidence type="ECO:0000313" key="8">
    <source>
        <dbReference type="Proteomes" id="UP000244810"/>
    </source>
</evidence>
<dbReference type="UniPathway" id="UPA00275">
    <property type="reaction ID" value="UER00399"/>
</dbReference>
<dbReference type="GO" id="GO:0008686">
    <property type="term" value="F:3,4-dihydroxy-2-butanone-4-phosphate synthase activity"/>
    <property type="evidence" value="ECO:0007669"/>
    <property type="project" value="UniProtKB-EC"/>
</dbReference>
<dbReference type="GO" id="GO:0003935">
    <property type="term" value="F:GTP cyclohydrolase II activity"/>
    <property type="evidence" value="ECO:0007669"/>
    <property type="project" value="TreeGrafter"/>
</dbReference>
<dbReference type="PANTHER" id="PTHR21327:SF18">
    <property type="entry name" value="3,4-DIHYDROXY-2-BUTANONE 4-PHOSPHATE SYNTHASE"/>
    <property type="match status" value="1"/>
</dbReference>
<dbReference type="InterPro" id="IPR000422">
    <property type="entry name" value="DHBP_synthase_RibB"/>
</dbReference>
<evidence type="ECO:0000256" key="1">
    <source>
        <dbReference type="ARBA" id="ARBA00002284"/>
    </source>
</evidence>
<dbReference type="GO" id="GO:0046872">
    <property type="term" value="F:metal ion binding"/>
    <property type="evidence" value="ECO:0007669"/>
    <property type="project" value="UniProtKB-KW"/>
</dbReference>
<dbReference type="Pfam" id="PF00926">
    <property type="entry name" value="DHBP_synthase"/>
    <property type="match status" value="1"/>
</dbReference>
<evidence type="ECO:0000256" key="6">
    <source>
        <dbReference type="ARBA" id="ARBA00022723"/>
    </source>
</evidence>
<accession>A0A2T7UQ62</accession>
<evidence type="ECO:0000256" key="3">
    <source>
        <dbReference type="ARBA" id="ARBA00012153"/>
    </source>
</evidence>
<comment type="caution">
    <text evidence="7">The sequence shown here is derived from an EMBL/GenBank/DDBJ whole genome shotgun (WGS) entry which is preliminary data.</text>
</comment>
<evidence type="ECO:0000256" key="5">
    <source>
        <dbReference type="ARBA" id="ARBA00022619"/>
    </source>
</evidence>
<dbReference type="AlphaFoldDB" id="A0A2T7UQ62"/>
<evidence type="ECO:0000313" key="7">
    <source>
        <dbReference type="EMBL" id="PVE46758.1"/>
    </source>
</evidence>
<name>A0A2T7UQ62_9RHOB</name>
<keyword evidence="8" id="KW-1185">Reference proteome</keyword>
<keyword evidence="6" id="KW-0479">Metal-binding</keyword>
<evidence type="ECO:0000256" key="4">
    <source>
        <dbReference type="ARBA" id="ARBA00018836"/>
    </source>
</evidence>
<dbReference type="RefSeq" id="WP_107752330.1">
    <property type="nucleotide sequence ID" value="NZ_QBKF01000007.1"/>
</dbReference>
<gene>
    <name evidence="7" type="ORF">DDE23_13795</name>
</gene>
<dbReference type="SUPFAM" id="SSF55821">
    <property type="entry name" value="YrdC/RibB"/>
    <property type="match status" value="1"/>
</dbReference>
<organism evidence="7 8">
    <name type="scientific">Pararhodobacter aggregans</name>
    <dbReference type="NCBI Taxonomy" id="404875"/>
    <lineage>
        <taxon>Bacteria</taxon>
        <taxon>Pseudomonadati</taxon>
        <taxon>Pseudomonadota</taxon>
        <taxon>Alphaproteobacteria</taxon>
        <taxon>Rhodobacterales</taxon>
        <taxon>Paracoccaceae</taxon>
        <taxon>Pararhodobacter</taxon>
    </lineage>
</organism>
<dbReference type="EC" id="4.1.99.12" evidence="3"/>
<protein>
    <recommendedName>
        <fullName evidence="4">3,4-dihydroxy-2-butanone 4-phosphate synthase</fullName>
        <ecNumber evidence="3">4.1.99.12</ecNumber>
    </recommendedName>
</protein>
<dbReference type="Gene3D" id="3.90.870.10">
    <property type="entry name" value="DHBP synthase"/>
    <property type="match status" value="1"/>
</dbReference>
<proteinExistence type="predicted"/>
<dbReference type="OrthoDB" id="9793111at2"/>
<evidence type="ECO:0000256" key="2">
    <source>
        <dbReference type="ARBA" id="ARBA00004904"/>
    </source>
</evidence>
<dbReference type="GO" id="GO:0009231">
    <property type="term" value="P:riboflavin biosynthetic process"/>
    <property type="evidence" value="ECO:0007669"/>
    <property type="project" value="UniProtKB-UniPathway"/>
</dbReference>
<comment type="function">
    <text evidence="1">Catalyzes the conversion of D-ribulose 5-phosphate to formate and 3,4-dihydroxy-2-butanone 4-phosphate.</text>
</comment>
<dbReference type="InterPro" id="IPR017945">
    <property type="entry name" value="DHBP_synth_RibB-like_a/b_dom"/>
</dbReference>